<dbReference type="STRING" id="46835.A0A504YQ62"/>
<dbReference type="GO" id="GO:0032259">
    <property type="term" value="P:methylation"/>
    <property type="evidence" value="ECO:0007669"/>
    <property type="project" value="UniProtKB-KW"/>
</dbReference>
<feature type="compositionally biased region" description="Low complexity" evidence="2">
    <location>
        <begin position="262"/>
        <end position="310"/>
    </location>
</feature>
<feature type="compositionally biased region" description="Basic residues" evidence="2">
    <location>
        <begin position="326"/>
        <end position="338"/>
    </location>
</feature>
<feature type="region of interest" description="Disordered" evidence="2">
    <location>
        <begin position="214"/>
        <end position="352"/>
    </location>
</feature>
<keyword evidence="4" id="KW-0489">Methyltransferase</keyword>
<comment type="caution">
    <text evidence="4">The sequence shown here is derived from an EMBL/GenBank/DDBJ whole genome shotgun (WGS) entry which is preliminary data.</text>
</comment>
<evidence type="ECO:0000259" key="3">
    <source>
        <dbReference type="PROSITE" id="PS50280"/>
    </source>
</evidence>
<dbReference type="EMBL" id="SUNJ01004647">
    <property type="protein sequence ID" value="TPP64242.1"/>
    <property type="molecule type" value="Genomic_DNA"/>
</dbReference>
<keyword evidence="1" id="KW-0156">Chromatin regulator</keyword>
<gene>
    <name evidence="4" type="ORF">FGIG_01331</name>
</gene>
<dbReference type="PANTHER" id="PTHR46462:SF3">
    <property type="entry name" value="UPSET, ISOFORM A"/>
    <property type="match status" value="1"/>
</dbReference>
<dbReference type="SUPFAM" id="SSF82199">
    <property type="entry name" value="SET domain"/>
    <property type="match status" value="1"/>
</dbReference>
<feature type="compositionally biased region" description="Polar residues" evidence="2">
    <location>
        <begin position="241"/>
        <end position="252"/>
    </location>
</feature>
<feature type="domain" description="SET" evidence="3">
    <location>
        <begin position="409"/>
        <end position="525"/>
    </location>
</feature>
<dbReference type="AlphaFoldDB" id="A0A504YQ62"/>
<dbReference type="PROSITE" id="PS50280">
    <property type="entry name" value="SET"/>
    <property type="match status" value="1"/>
</dbReference>
<evidence type="ECO:0000256" key="1">
    <source>
        <dbReference type="ARBA" id="ARBA00022853"/>
    </source>
</evidence>
<keyword evidence="5" id="KW-1185">Reference proteome</keyword>
<dbReference type="OrthoDB" id="1928087at2759"/>
<dbReference type="Pfam" id="PF00856">
    <property type="entry name" value="SET"/>
    <property type="match status" value="1"/>
</dbReference>
<dbReference type="SMART" id="SM00317">
    <property type="entry name" value="SET"/>
    <property type="match status" value="1"/>
</dbReference>
<dbReference type="GO" id="GO:0008168">
    <property type="term" value="F:methyltransferase activity"/>
    <property type="evidence" value="ECO:0007669"/>
    <property type="project" value="UniProtKB-KW"/>
</dbReference>
<accession>A0A504YQ62</accession>
<proteinExistence type="predicted"/>
<evidence type="ECO:0000313" key="4">
    <source>
        <dbReference type="EMBL" id="TPP64242.1"/>
    </source>
</evidence>
<dbReference type="Gene3D" id="2.170.270.10">
    <property type="entry name" value="SET domain"/>
    <property type="match status" value="1"/>
</dbReference>
<reference evidence="4 5" key="1">
    <citation type="submission" date="2019-04" db="EMBL/GenBank/DDBJ databases">
        <title>Annotation for the trematode Fasciola gigantica.</title>
        <authorList>
            <person name="Choi Y.-J."/>
        </authorList>
    </citation>
    <scope>NUCLEOTIDE SEQUENCE [LARGE SCALE GENOMIC DNA]</scope>
    <source>
        <strain evidence="4">Uganda_cow_1</strain>
    </source>
</reference>
<dbReference type="PANTHER" id="PTHR46462">
    <property type="entry name" value="UPSET, ISOFORM A"/>
    <property type="match status" value="1"/>
</dbReference>
<evidence type="ECO:0000256" key="2">
    <source>
        <dbReference type="SAM" id="MobiDB-lite"/>
    </source>
</evidence>
<evidence type="ECO:0000313" key="5">
    <source>
        <dbReference type="Proteomes" id="UP000316759"/>
    </source>
</evidence>
<sequence length="610" mass="67132">MVLSQMSMRQFSKQNQIDQMFTMQLVLSITFVRPPVVLSLYQHVHCMESFYHTTLPNLAIGYTCIECNTDVVATIPGVPRFAAPVEAVITATAASDENLTACGSGNFTALPTVDESVASVESESGLSIDGGHEESTKRLAINQGTVGAQYVEAAADRAKRLGLIPSSISKVSDTRDSGWLSEKHGTSRSKELDVGPRPGWNAVDWEKLNEISRSARRTAGDTNVNLRMPSPPRASKRKQDLTSTSYNDNDVQVSDPEKKSCTTVGSGATVGSTDDFSSNNTTPISTPSLTPFKGHPSGTPTSTPGRTLTPCSEFSSSPGLDSPVHTRSRGEKRRHKPSRVLFPDSSNPNKRGFGVHANPLGAAWAKDYQEAENNAYTKALLDHVEERISANLERNYRIPPSCLTRSSLCRVVLFDHDDKGLEASIRLSPSEVVTEVRGQFLLLEEYEHYVDPVSEYNRYVLFYNGFGERGVVIDATQYGNSARFIRRSCIPNCRLEHYVVQGKLLVVVRTSTEVTSGTELTIPFDLDYQACRYPLDCACARSRCPVLKWRRKLLRNKVVPNLDYSKYIESQLRVLSKPLSQESPNSRVDSCLSGSPLMKASLGTSSLPFP</sequence>
<name>A0A504YQ62_FASGI</name>
<feature type="compositionally biased region" description="Basic and acidic residues" evidence="2">
    <location>
        <begin position="172"/>
        <end position="194"/>
    </location>
</feature>
<feature type="region of interest" description="Disordered" evidence="2">
    <location>
        <begin position="170"/>
        <end position="199"/>
    </location>
</feature>
<dbReference type="Proteomes" id="UP000316759">
    <property type="component" value="Unassembled WGS sequence"/>
</dbReference>
<protein>
    <submittedName>
        <fullName evidence="4">Histone-lysine N-methyltransferase 2E</fullName>
    </submittedName>
</protein>
<dbReference type="InterPro" id="IPR001214">
    <property type="entry name" value="SET_dom"/>
</dbReference>
<dbReference type="CDD" id="cd10529">
    <property type="entry name" value="SET_SETD5-like"/>
    <property type="match status" value="1"/>
</dbReference>
<dbReference type="GO" id="GO:0034967">
    <property type="term" value="C:Set3 complex"/>
    <property type="evidence" value="ECO:0007669"/>
    <property type="project" value="TreeGrafter"/>
</dbReference>
<keyword evidence="4" id="KW-0808">Transferase</keyword>
<dbReference type="GO" id="GO:0070210">
    <property type="term" value="C:Rpd3L-Expanded complex"/>
    <property type="evidence" value="ECO:0007669"/>
    <property type="project" value="TreeGrafter"/>
</dbReference>
<dbReference type="GO" id="GO:0006355">
    <property type="term" value="P:regulation of DNA-templated transcription"/>
    <property type="evidence" value="ECO:0007669"/>
    <property type="project" value="TreeGrafter"/>
</dbReference>
<dbReference type="GO" id="GO:0006325">
    <property type="term" value="P:chromatin organization"/>
    <property type="evidence" value="ECO:0007669"/>
    <property type="project" value="UniProtKB-KW"/>
</dbReference>
<dbReference type="InterPro" id="IPR046341">
    <property type="entry name" value="SET_dom_sf"/>
</dbReference>
<organism evidence="4 5">
    <name type="scientific">Fasciola gigantica</name>
    <name type="common">Giant liver fluke</name>
    <dbReference type="NCBI Taxonomy" id="46835"/>
    <lineage>
        <taxon>Eukaryota</taxon>
        <taxon>Metazoa</taxon>
        <taxon>Spiralia</taxon>
        <taxon>Lophotrochozoa</taxon>
        <taxon>Platyhelminthes</taxon>
        <taxon>Trematoda</taxon>
        <taxon>Digenea</taxon>
        <taxon>Plagiorchiida</taxon>
        <taxon>Echinostomata</taxon>
        <taxon>Echinostomatoidea</taxon>
        <taxon>Fasciolidae</taxon>
        <taxon>Fasciola</taxon>
    </lineage>
</organism>